<feature type="compositionally biased region" description="Basic and acidic residues" evidence="1">
    <location>
        <begin position="81"/>
        <end position="132"/>
    </location>
</feature>
<protein>
    <submittedName>
        <fullName evidence="2">Uncharacterized protein</fullName>
    </submittedName>
</protein>
<name>A0A388KMG6_CHABU</name>
<feature type="region of interest" description="Disordered" evidence="1">
    <location>
        <begin position="80"/>
        <end position="132"/>
    </location>
</feature>
<dbReference type="Proteomes" id="UP000265515">
    <property type="component" value="Unassembled WGS sequence"/>
</dbReference>
<dbReference type="Gramene" id="GBG71242">
    <property type="protein sequence ID" value="GBG71242"/>
    <property type="gene ID" value="CBR_g8545"/>
</dbReference>
<dbReference type="AlphaFoldDB" id="A0A388KMG6"/>
<evidence type="ECO:0000313" key="3">
    <source>
        <dbReference type="Proteomes" id="UP000265515"/>
    </source>
</evidence>
<feature type="compositionally biased region" description="Acidic residues" evidence="1">
    <location>
        <begin position="182"/>
        <end position="208"/>
    </location>
</feature>
<organism evidence="2 3">
    <name type="scientific">Chara braunii</name>
    <name type="common">Braun's stonewort</name>
    <dbReference type="NCBI Taxonomy" id="69332"/>
    <lineage>
        <taxon>Eukaryota</taxon>
        <taxon>Viridiplantae</taxon>
        <taxon>Streptophyta</taxon>
        <taxon>Charophyceae</taxon>
        <taxon>Charales</taxon>
        <taxon>Characeae</taxon>
        <taxon>Chara</taxon>
    </lineage>
</organism>
<dbReference type="EMBL" id="BFEA01000143">
    <property type="protein sequence ID" value="GBG71242.1"/>
    <property type="molecule type" value="Genomic_DNA"/>
</dbReference>
<gene>
    <name evidence="2" type="ORF">CBR_g8545</name>
</gene>
<feature type="region of interest" description="Disordered" evidence="1">
    <location>
        <begin position="26"/>
        <end position="67"/>
    </location>
</feature>
<proteinExistence type="predicted"/>
<evidence type="ECO:0000256" key="1">
    <source>
        <dbReference type="SAM" id="MobiDB-lite"/>
    </source>
</evidence>
<keyword evidence="3" id="KW-1185">Reference proteome</keyword>
<evidence type="ECO:0000313" key="2">
    <source>
        <dbReference type="EMBL" id="GBG71242.1"/>
    </source>
</evidence>
<comment type="caution">
    <text evidence="2">The sequence shown here is derived from an EMBL/GenBank/DDBJ whole genome shotgun (WGS) entry which is preliminary data.</text>
</comment>
<reference evidence="2 3" key="1">
    <citation type="journal article" date="2018" name="Cell">
        <title>The Chara Genome: Secondary Complexity and Implications for Plant Terrestrialization.</title>
        <authorList>
            <person name="Nishiyama T."/>
            <person name="Sakayama H."/>
            <person name="Vries J.D."/>
            <person name="Buschmann H."/>
            <person name="Saint-Marcoux D."/>
            <person name="Ullrich K.K."/>
            <person name="Haas F.B."/>
            <person name="Vanderstraeten L."/>
            <person name="Becker D."/>
            <person name="Lang D."/>
            <person name="Vosolsobe S."/>
            <person name="Rombauts S."/>
            <person name="Wilhelmsson P.K.I."/>
            <person name="Janitza P."/>
            <person name="Kern R."/>
            <person name="Heyl A."/>
            <person name="Rumpler F."/>
            <person name="Villalobos L.I.A.C."/>
            <person name="Clay J.M."/>
            <person name="Skokan R."/>
            <person name="Toyoda A."/>
            <person name="Suzuki Y."/>
            <person name="Kagoshima H."/>
            <person name="Schijlen E."/>
            <person name="Tajeshwar N."/>
            <person name="Catarino B."/>
            <person name="Hetherington A.J."/>
            <person name="Saltykova A."/>
            <person name="Bonnot C."/>
            <person name="Breuninger H."/>
            <person name="Symeonidi A."/>
            <person name="Radhakrishnan G.V."/>
            <person name="Van Nieuwerburgh F."/>
            <person name="Deforce D."/>
            <person name="Chang C."/>
            <person name="Karol K.G."/>
            <person name="Hedrich R."/>
            <person name="Ulvskov P."/>
            <person name="Glockner G."/>
            <person name="Delwiche C.F."/>
            <person name="Petrasek J."/>
            <person name="Van de Peer Y."/>
            <person name="Friml J."/>
            <person name="Beilby M."/>
            <person name="Dolan L."/>
            <person name="Kohara Y."/>
            <person name="Sugano S."/>
            <person name="Fujiyama A."/>
            <person name="Delaux P.-M."/>
            <person name="Quint M."/>
            <person name="TheiBen G."/>
            <person name="Hagemann M."/>
            <person name="Harholt J."/>
            <person name="Dunand C."/>
            <person name="Zachgo S."/>
            <person name="Langdale J."/>
            <person name="Maumus F."/>
            <person name="Straeten D.V.D."/>
            <person name="Gould S.B."/>
            <person name="Rensing S.A."/>
        </authorList>
    </citation>
    <scope>NUCLEOTIDE SEQUENCE [LARGE SCALE GENOMIC DNA]</scope>
    <source>
        <strain evidence="2 3">S276</strain>
    </source>
</reference>
<sequence length="208" mass="24163">MGYNNPMRSNQGEIAALLRELVNSVREKRERRRCEEEKKQKEEQMLKAKEEEEKRREENERKEADREVRMAKLFAEQFAAMEKKKKDDEAGGKRDPAKGKEIASEGVRSNDDKPKVRDGSLKIGDNEAKKRGQEALQDMKRELMEEYKADLEVLCRKDNIKYINKKQAVNELVKLRARDAYGDTEEDEDEELLNADIAGGDEQEENPS</sequence>
<feature type="region of interest" description="Disordered" evidence="1">
    <location>
        <begin position="181"/>
        <end position="208"/>
    </location>
</feature>
<accession>A0A388KMG6</accession>